<name>A0A7H0VIH0_9FLAO</name>
<feature type="transmembrane region" description="Helical" evidence="1">
    <location>
        <begin position="96"/>
        <end position="118"/>
    </location>
</feature>
<evidence type="ECO:0000256" key="1">
    <source>
        <dbReference type="SAM" id="Phobius"/>
    </source>
</evidence>
<gene>
    <name evidence="2" type="ORF">H4K34_06665</name>
</gene>
<keyword evidence="1" id="KW-1133">Transmembrane helix</keyword>
<feature type="transmembrane region" description="Helical" evidence="1">
    <location>
        <begin position="12"/>
        <end position="35"/>
    </location>
</feature>
<accession>A0A7H0VIH0</accession>
<keyword evidence="3" id="KW-1185">Reference proteome</keyword>
<sequence length="223" mass="24754">MQVFSLNQSPRRAAKITGIAIVLMALAAGFSFGYLHPQIWTQGDAQATAANLKSKLGLFQMETALWLLILFLDVVVSWSIWQFFRPNQKRLANWTFALRLAYSVVLAGAISQLVQVGIFNEGLSAEAIYHKIQSFEAIWSAGLILFGAHLFALGALVYRQYGVPKVWGFLLYIAGISYSLIHFLKAFPLISQHSLDALELGLSLPMTVAELGFGIWMWSRGAK</sequence>
<keyword evidence="1" id="KW-0472">Membrane</keyword>
<evidence type="ECO:0000313" key="2">
    <source>
        <dbReference type="EMBL" id="QNR25518.1"/>
    </source>
</evidence>
<feature type="transmembrane region" description="Helical" evidence="1">
    <location>
        <begin position="64"/>
        <end position="84"/>
    </location>
</feature>
<protein>
    <submittedName>
        <fullName evidence="2">DUF4386 domain-containing protein</fullName>
    </submittedName>
</protein>
<dbReference type="RefSeq" id="WP_210760045.1">
    <property type="nucleotide sequence ID" value="NZ_CP060139.1"/>
</dbReference>
<evidence type="ECO:0000313" key="3">
    <source>
        <dbReference type="Proteomes" id="UP000516305"/>
    </source>
</evidence>
<feature type="transmembrane region" description="Helical" evidence="1">
    <location>
        <begin position="202"/>
        <end position="219"/>
    </location>
</feature>
<dbReference type="InterPro" id="IPR025495">
    <property type="entry name" value="DUF4386"/>
</dbReference>
<reference evidence="2 3" key="1">
    <citation type="submission" date="2020-08" db="EMBL/GenBank/DDBJ databases">
        <title>Croceimicrobium hydrocarbonivorans gen. nov., sp. nov., a novel marine bacterium isolated from a bacterial consortium that degrades polyethylene terephthalate.</title>
        <authorList>
            <person name="Liu R."/>
        </authorList>
    </citation>
    <scope>NUCLEOTIDE SEQUENCE [LARGE SCALE GENOMIC DNA]</scope>
    <source>
        <strain evidence="2 3">A20-9</strain>
    </source>
</reference>
<proteinExistence type="predicted"/>
<dbReference type="Proteomes" id="UP000516305">
    <property type="component" value="Chromosome"/>
</dbReference>
<dbReference type="KEGG" id="chyd:H4K34_06665"/>
<dbReference type="EMBL" id="CP060139">
    <property type="protein sequence ID" value="QNR25518.1"/>
    <property type="molecule type" value="Genomic_DNA"/>
</dbReference>
<dbReference type="Pfam" id="PF14329">
    <property type="entry name" value="DUF4386"/>
    <property type="match status" value="1"/>
</dbReference>
<feature type="transmembrane region" description="Helical" evidence="1">
    <location>
        <begin position="169"/>
        <end position="190"/>
    </location>
</feature>
<feature type="transmembrane region" description="Helical" evidence="1">
    <location>
        <begin position="138"/>
        <end position="157"/>
    </location>
</feature>
<keyword evidence="1" id="KW-0812">Transmembrane</keyword>
<organism evidence="2 3">
    <name type="scientific">Croceimicrobium hydrocarbonivorans</name>
    <dbReference type="NCBI Taxonomy" id="2761580"/>
    <lineage>
        <taxon>Bacteria</taxon>
        <taxon>Pseudomonadati</taxon>
        <taxon>Bacteroidota</taxon>
        <taxon>Flavobacteriia</taxon>
        <taxon>Flavobacteriales</taxon>
        <taxon>Owenweeksiaceae</taxon>
        <taxon>Croceimicrobium</taxon>
    </lineage>
</organism>
<dbReference type="AlphaFoldDB" id="A0A7H0VIH0"/>